<dbReference type="GeneID" id="93158356"/>
<evidence type="ECO:0000313" key="1">
    <source>
        <dbReference type="EMBL" id="MSS55988.1"/>
    </source>
</evidence>
<evidence type="ECO:0000313" key="2">
    <source>
        <dbReference type="Proteomes" id="UP000434241"/>
    </source>
</evidence>
<sequence>MNIYECIYMIQMNDFTEMKNLIQYYRPMVTDIWADVFVRKTNTILCEKEEFYRHADLLLYHCIFEYRMDRALSFSGFYRRCAKNKAYDILRHSIRKQCYLNQTCISLDQRIREDTKLYYGDVNMLESLEVHDVVLDKLMWEYTKNRINRVFGKDYVQIIDYRMEGYTLKNIAEELGLSASKVSFMFEKVKKWYTTIDS</sequence>
<dbReference type="AlphaFoldDB" id="A0A6N7VG40"/>
<comment type="caution">
    <text evidence="1">The sequence shown here is derived from an EMBL/GenBank/DDBJ whole genome shotgun (WGS) entry which is preliminary data.</text>
</comment>
<reference evidence="1 2" key="1">
    <citation type="submission" date="2019-08" db="EMBL/GenBank/DDBJ databases">
        <title>In-depth cultivation of the pig gut microbiome towards novel bacterial diversity and tailored functional studies.</title>
        <authorList>
            <person name="Wylensek D."/>
            <person name="Hitch T.C.A."/>
            <person name="Clavel T."/>
        </authorList>
    </citation>
    <scope>NUCLEOTIDE SEQUENCE [LARGE SCALE GENOMIC DNA]</scope>
    <source>
        <strain evidence="1 2">LKV-472-APC-3</strain>
    </source>
</reference>
<keyword evidence="2" id="KW-1185">Reference proteome</keyword>
<name>A0A6N7VG40_9FIRM</name>
<dbReference type="GO" id="GO:0003700">
    <property type="term" value="F:DNA-binding transcription factor activity"/>
    <property type="evidence" value="ECO:0007669"/>
    <property type="project" value="InterPro"/>
</dbReference>
<evidence type="ECO:0008006" key="3">
    <source>
        <dbReference type="Google" id="ProtNLM"/>
    </source>
</evidence>
<dbReference type="InterPro" id="IPR013325">
    <property type="entry name" value="RNA_pol_sigma_r2"/>
</dbReference>
<proteinExistence type="predicted"/>
<dbReference type="RefSeq" id="WP_154555661.1">
    <property type="nucleotide sequence ID" value="NZ_VUMR01000011.1"/>
</dbReference>
<dbReference type="Proteomes" id="UP000434241">
    <property type="component" value="Unassembled WGS sequence"/>
</dbReference>
<dbReference type="SUPFAM" id="SSF88659">
    <property type="entry name" value="Sigma3 and sigma4 domains of RNA polymerase sigma factors"/>
    <property type="match status" value="1"/>
</dbReference>
<dbReference type="EMBL" id="VUMR01000011">
    <property type="protein sequence ID" value="MSS55988.1"/>
    <property type="molecule type" value="Genomic_DNA"/>
</dbReference>
<dbReference type="GO" id="GO:0006352">
    <property type="term" value="P:DNA-templated transcription initiation"/>
    <property type="evidence" value="ECO:0007669"/>
    <property type="project" value="InterPro"/>
</dbReference>
<protein>
    <recommendedName>
        <fullName evidence="3">Sigma-70 family RNA polymerase sigma factor</fullName>
    </recommendedName>
</protein>
<dbReference type="SUPFAM" id="SSF88946">
    <property type="entry name" value="Sigma2 domain of RNA polymerase sigma factors"/>
    <property type="match status" value="1"/>
</dbReference>
<organism evidence="1 2">
    <name type="scientific">Holdemanella porci</name>
    <dbReference type="NCBI Taxonomy" id="2652276"/>
    <lineage>
        <taxon>Bacteria</taxon>
        <taxon>Bacillati</taxon>
        <taxon>Bacillota</taxon>
        <taxon>Erysipelotrichia</taxon>
        <taxon>Erysipelotrichales</taxon>
        <taxon>Erysipelotrichaceae</taxon>
        <taxon>Holdemanella</taxon>
    </lineage>
</organism>
<accession>A0A6N7VG40</accession>
<gene>
    <name evidence="1" type="ORF">FYJ55_03505</name>
</gene>
<dbReference type="InterPro" id="IPR013324">
    <property type="entry name" value="RNA_pol_sigma_r3/r4-like"/>
</dbReference>